<proteinExistence type="inferred from homology"/>
<accession>A0A8X7WWK8</accession>
<dbReference type="Gene3D" id="1.20.5.170">
    <property type="match status" value="1"/>
</dbReference>
<dbReference type="Pfam" id="PF00170">
    <property type="entry name" value="bZIP_1"/>
    <property type="match status" value="1"/>
</dbReference>
<feature type="coiled-coil region" evidence="7">
    <location>
        <begin position="188"/>
        <end position="222"/>
    </location>
</feature>
<dbReference type="InterPro" id="IPR051882">
    <property type="entry name" value="ATF_bZIP_TF"/>
</dbReference>
<dbReference type="CDD" id="cd14706">
    <property type="entry name" value="bZIP_CREBZF"/>
    <property type="match status" value="1"/>
</dbReference>
<evidence type="ECO:0000256" key="1">
    <source>
        <dbReference type="ARBA" id="ARBA00004167"/>
    </source>
</evidence>
<keyword evidence="3" id="KW-0805">Transcription regulation</keyword>
<keyword evidence="4" id="KW-0238">DNA-binding</keyword>
<evidence type="ECO:0000259" key="9">
    <source>
        <dbReference type="PROSITE" id="PS50217"/>
    </source>
</evidence>
<comment type="subcellular location">
    <subcellularLocation>
        <location evidence="1">Membrane</location>
        <topology evidence="1">Single-pass membrane protein</topology>
    </subcellularLocation>
</comment>
<dbReference type="FunFam" id="1.20.5.170:FF:000125">
    <property type="entry name" value="LAS1-like, ribosome biogenesis factor"/>
    <property type="match status" value="1"/>
</dbReference>
<comment type="caution">
    <text evidence="10">The sequence shown here is derived from an EMBL/GenBank/DDBJ whole genome shotgun (WGS) entry which is preliminary data.</text>
</comment>
<dbReference type="GO" id="GO:0005634">
    <property type="term" value="C:nucleus"/>
    <property type="evidence" value="ECO:0007669"/>
    <property type="project" value="TreeGrafter"/>
</dbReference>
<dbReference type="PANTHER" id="PTHR46164">
    <property type="entry name" value="ATF6, ISOFORM C"/>
    <property type="match status" value="1"/>
</dbReference>
<feature type="region of interest" description="Disordered" evidence="8">
    <location>
        <begin position="39"/>
        <end position="62"/>
    </location>
</feature>
<evidence type="ECO:0000256" key="5">
    <source>
        <dbReference type="ARBA" id="ARBA00023163"/>
    </source>
</evidence>
<comment type="similarity">
    <text evidence="2">Belongs to the bZIP family. ATF subfamily.</text>
</comment>
<dbReference type="GO" id="GO:0000981">
    <property type="term" value="F:DNA-binding transcription factor activity, RNA polymerase II-specific"/>
    <property type="evidence" value="ECO:0007669"/>
    <property type="project" value="TreeGrafter"/>
</dbReference>
<dbReference type="GO" id="GO:0030968">
    <property type="term" value="P:endoplasmic reticulum unfolded protein response"/>
    <property type="evidence" value="ECO:0007669"/>
    <property type="project" value="TreeGrafter"/>
</dbReference>
<organism evidence="10 11">
    <name type="scientific">Polypterus senegalus</name>
    <name type="common">Senegal bichir</name>
    <dbReference type="NCBI Taxonomy" id="55291"/>
    <lineage>
        <taxon>Eukaryota</taxon>
        <taxon>Metazoa</taxon>
        <taxon>Chordata</taxon>
        <taxon>Craniata</taxon>
        <taxon>Vertebrata</taxon>
        <taxon>Euteleostomi</taxon>
        <taxon>Actinopterygii</taxon>
        <taxon>Polypteriformes</taxon>
        <taxon>Polypteridae</taxon>
        <taxon>Polypterus</taxon>
    </lineage>
</organism>
<keyword evidence="5" id="KW-0804">Transcription</keyword>
<feature type="region of interest" description="Disordered" evidence="8">
    <location>
        <begin position="1"/>
        <end position="22"/>
    </location>
</feature>
<feature type="region of interest" description="Disordered" evidence="8">
    <location>
        <begin position="153"/>
        <end position="172"/>
    </location>
</feature>
<dbReference type="EMBL" id="JAATIS010008602">
    <property type="protein sequence ID" value="KAG2457178.1"/>
    <property type="molecule type" value="Genomic_DNA"/>
</dbReference>
<evidence type="ECO:0000256" key="4">
    <source>
        <dbReference type="ARBA" id="ARBA00023125"/>
    </source>
</evidence>
<keyword evidence="6" id="KW-0539">Nucleus</keyword>
<evidence type="ECO:0000313" key="11">
    <source>
        <dbReference type="Proteomes" id="UP000886611"/>
    </source>
</evidence>
<dbReference type="InterPro" id="IPR046347">
    <property type="entry name" value="bZIP_sf"/>
</dbReference>
<keyword evidence="7" id="KW-0175">Coiled coil</keyword>
<dbReference type="PANTHER" id="PTHR46164:SF3">
    <property type="entry name" value="ATF6, ISOFORM C"/>
    <property type="match status" value="1"/>
</dbReference>
<evidence type="ECO:0000256" key="3">
    <source>
        <dbReference type="ARBA" id="ARBA00023015"/>
    </source>
</evidence>
<dbReference type="SMART" id="SM00338">
    <property type="entry name" value="BRLZ"/>
    <property type="match status" value="1"/>
</dbReference>
<feature type="domain" description="BZIP" evidence="9">
    <location>
        <begin position="163"/>
        <end position="226"/>
    </location>
</feature>
<dbReference type="PROSITE" id="PS50217">
    <property type="entry name" value="BZIP"/>
    <property type="match status" value="1"/>
</dbReference>
<protein>
    <submittedName>
        <fullName evidence="10">ZHANG factor</fullName>
    </submittedName>
</protein>
<dbReference type="SUPFAM" id="SSF57959">
    <property type="entry name" value="Leucine zipper domain"/>
    <property type="match status" value="1"/>
</dbReference>
<dbReference type="GO" id="GO:0016020">
    <property type="term" value="C:membrane"/>
    <property type="evidence" value="ECO:0007669"/>
    <property type="project" value="UniProtKB-SubCell"/>
</dbReference>
<evidence type="ECO:0000313" key="10">
    <source>
        <dbReference type="EMBL" id="KAG2457178.1"/>
    </source>
</evidence>
<gene>
    <name evidence="10" type="primary">Crebzf</name>
    <name evidence="10" type="ORF">GTO96_0013161</name>
</gene>
<evidence type="ECO:0000256" key="7">
    <source>
        <dbReference type="SAM" id="Coils"/>
    </source>
</evidence>
<name>A0A8X7WWK8_POLSE</name>
<dbReference type="InterPro" id="IPR004827">
    <property type="entry name" value="bZIP"/>
</dbReference>
<keyword evidence="11" id="KW-1185">Reference proteome</keyword>
<dbReference type="AlphaFoldDB" id="A0A8X7WWK8"/>
<reference evidence="10 11" key="1">
    <citation type="journal article" date="2021" name="Cell">
        <title>Tracing the genetic footprints of vertebrate landing in non-teleost ray-finned fishes.</title>
        <authorList>
            <person name="Bi X."/>
            <person name="Wang K."/>
            <person name="Yang L."/>
            <person name="Pan H."/>
            <person name="Jiang H."/>
            <person name="Wei Q."/>
            <person name="Fang M."/>
            <person name="Yu H."/>
            <person name="Zhu C."/>
            <person name="Cai Y."/>
            <person name="He Y."/>
            <person name="Gan X."/>
            <person name="Zeng H."/>
            <person name="Yu D."/>
            <person name="Zhu Y."/>
            <person name="Jiang H."/>
            <person name="Qiu Q."/>
            <person name="Yang H."/>
            <person name="Zhang Y.E."/>
            <person name="Wang W."/>
            <person name="Zhu M."/>
            <person name="He S."/>
            <person name="Zhang G."/>
        </authorList>
    </citation>
    <scope>NUCLEOTIDE SEQUENCE [LARGE SCALE GENOMIC DNA]</scope>
    <source>
        <strain evidence="10">Bchr_013</strain>
    </source>
</reference>
<evidence type="ECO:0000256" key="8">
    <source>
        <dbReference type="SAM" id="MobiDB-lite"/>
    </source>
</evidence>
<feature type="non-terminal residue" evidence="10">
    <location>
        <position position="1"/>
    </location>
</feature>
<sequence>MRRSGRVPKNLSMENNSDEPTDCYAEGLGFKIDSRVTRRKRRCGEGPEGLQAKQKSVKPQKDHRVDLLTGDSMENLDTPSRPVSDIVAEEDLSNVELPDLFGLGDLNWTQLQVLESMEEFYSEDNASFGDFGTLQYTEDPVGAAVDCFQSQAFKQQSEDSPTKEEPSGKTNRNALAARLNRLKKKEYVQGLESRVARLSAENQELREENTHLNKRVESLEDETRYLRAVLANESVLAQLLGRITGVNGVKLSTSLFRECVESDHDYTRPTRSERPEGDLGGVCLHVDKNHVSVEFCSKCALSAGSSFKM</sequence>
<feature type="non-terminal residue" evidence="10">
    <location>
        <position position="309"/>
    </location>
</feature>
<dbReference type="GO" id="GO:0000978">
    <property type="term" value="F:RNA polymerase II cis-regulatory region sequence-specific DNA binding"/>
    <property type="evidence" value="ECO:0007669"/>
    <property type="project" value="TreeGrafter"/>
</dbReference>
<evidence type="ECO:0000256" key="6">
    <source>
        <dbReference type="ARBA" id="ARBA00023242"/>
    </source>
</evidence>
<dbReference type="Proteomes" id="UP000886611">
    <property type="component" value="Unassembled WGS sequence"/>
</dbReference>
<feature type="compositionally biased region" description="Basic and acidic residues" evidence="8">
    <location>
        <begin position="156"/>
        <end position="167"/>
    </location>
</feature>
<evidence type="ECO:0000256" key="2">
    <source>
        <dbReference type="ARBA" id="ARBA00009050"/>
    </source>
</evidence>